<gene>
    <name evidence="1" type="ORF">KC19_10G022500</name>
</gene>
<proteinExistence type="predicted"/>
<evidence type="ECO:0000313" key="1">
    <source>
        <dbReference type="EMBL" id="KAG0558363.1"/>
    </source>
</evidence>
<sequence>MYGRSVVRRKMWVVLWVVTALGRGAPVVSAGVFPRRWWRAKFVCIGAHSLGSDDAFPEAAAASPTTPSIQALGASAVLRQTALSPSPQPQIASATVSALILLLTRRLRAPSLSSSGALDHSLRLETALVSLILEPRCVRFRGPPVSDSGARSSNWRLVDFCVARGKALCNGAMVCFDGGREEVTGAGGLRFEEEREVDVVGLELDVGLLLLVKFFSAFSIGEAVCADGEFVRVAIVVFRLDGWSFVR</sequence>
<name>A0A8T0GH56_CERPU</name>
<keyword evidence="2" id="KW-1185">Reference proteome</keyword>
<evidence type="ECO:0000313" key="2">
    <source>
        <dbReference type="Proteomes" id="UP000822688"/>
    </source>
</evidence>
<protein>
    <submittedName>
        <fullName evidence="1">Uncharacterized protein</fullName>
    </submittedName>
</protein>
<comment type="caution">
    <text evidence="1">The sequence shown here is derived from an EMBL/GenBank/DDBJ whole genome shotgun (WGS) entry which is preliminary data.</text>
</comment>
<dbReference type="EMBL" id="CM026431">
    <property type="protein sequence ID" value="KAG0558363.1"/>
    <property type="molecule type" value="Genomic_DNA"/>
</dbReference>
<dbReference type="Proteomes" id="UP000822688">
    <property type="component" value="Chromosome 10"/>
</dbReference>
<organism evidence="1 2">
    <name type="scientific">Ceratodon purpureus</name>
    <name type="common">Fire moss</name>
    <name type="synonym">Dicranum purpureum</name>
    <dbReference type="NCBI Taxonomy" id="3225"/>
    <lineage>
        <taxon>Eukaryota</taxon>
        <taxon>Viridiplantae</taxon>
        <taxon>Streptophyta</taxon>
        <taxon>Embryophyta</taxon>
        <taxon>Bryophyta</taxon>
        <taxon>Bryophytina</taxon>
        <taxon>Bryopsida</taxon>
        <taxon>Dicranidae</taxon>
        <taxon>Pseudoditrichales</taxon>
        <taxon>Ditrichaceae</taxon>
        <taxon>Ceratodon</taxon>
    </lineage>
</organism>
<accession>A0A8T0GH56</accession>
<dbReference type="AlphaFoldDB" id="A0A8T0GH56"/>
<reference evidence="1" key="1">
    <citation type="submission" date="2020-06" db="EMBL/GenBank/DDBJ databases">
        <title>WGS assembly of Ceratodon purpureus strain R40.</title>
        <authorList>
            <person name="Carey S.B."/>
            <person name="Jenkins J."/>
            <person name="Shu S."/>
            <person name="Lovell J.T."/>
            <person name="Sreedasyam A."/>
            <person name="Maumus F."/>
            <person name="Tiley G.P."/>
            <person name="Fernandez-Pozo N."/>
            <person name="Barry K."/>
            <person name="Chen C."/>
            <person name="Wang M."/>
            <person name="Lipzen A."/>
            <person name="Daum C."/>
            <person name="Saski C.A."/>
            <person name="Payton A.C."/>
            <person name="Mcbreen J.C."/>
            <person name="Conrad R.E."/>
            <person name="Kollar L.M."/>
            <person name="Olsson S."/>
            <person name="Huttunen S."/>
            <person name="Landis J.B."/>
            <person name="Wickett N.J."/>
            <person name="Johnson M.G."/>
            <person name="Rensing S.A."/>
            <person name="Grimwood J."/>
            <person name="Schmutz J."/>
            <person name="Mcdaniel S.F."/>
        </authorList>
    </citation>
    <scope>NUCLEOTIDE SEQUENCE</scope>
    <source>
        <strain evidence="1">R40</strain>
    </source>
</reference>